<gene>
    <name evidence="1" type="ORF">PRUPE_5G036200</name>
</gene>
<evidence type="ECO:0000313" key="2">
    <source>
        <dbReference type="Proteomes" id="UP000006882"/>
    </source>
</evidence>
<protein>
    <submittedName>
        <fullName evidence="1">Uncharacterized protein</fullName>
    </submittedName>
</protein>
<reference evidence="1 2" key="1">
    <citation type="journal article" date="2013" name="Nat. Genet.">
        <title>The high-quality draft genome of peach (Prunus persica) identifies unique patterns of genetic diversity, domestication and genome evolution.</title>
        <authorList>
            <consortium name="International Peach Genome Initiative"/>
            <person name="Verde I."/>
            <person name="Abbott A.G."/>
            <person name="Scalabrin S."/>
            <person name="Jung S."/>
            <person name="Shu S."/>
            <person name="Marroni F."/>
            <person name="Zhebentyayeva T."/>
            <person name="Dettori M.T."/>
            <person name="Grimwood J."/>
            <person name="Cattonaro F."/>
            <person name="Zuccolo A."/>
            <person name="Rossini L."/>
            <person name="Jenkins J."/>
            <person name="Vendramin E."/>
            <person name="Meisel L.A."/>
            <person name="Decroocq V."/>
            <person name="Sosinski B."/>
            <person name="Prochnik S."/>
            <person name="Mitros T."/>
            <person name="Policriti A."/>
            <person name="Cipriani G."/>
            <person name="Dondini L."/>
            <person name="Ficklin S."/>
            <person name="Goodstein D.M."/>
            <person name="Xuan P."/>
            <person name="Del Fabbro C."/>
            <person name="Aramini V."/>
            <person name="Copetti D."/>
            <person name="Gonzalez S."/>
            <person name="Horner D.S."/>
            <person name="Falchi R."/>
            <person name="Lucas S."/>
            <person name="Mica E."/>
            <person name="Maldonado J."/>
            <person name="Lazzari B."/>
            <person name="Bielenberg D."/>
            <person name="Pirona R."/>
            <person name="Miculan M."/>
            <person name="Barakat A."/>
            <person name="Testolin R."/>
            <person name="Stella A."/>
            <person name="Tartarini S."/>
            <person name="Tonutti P."/>
            <person name="Arus P."/>
            <person name="Orellana A."/>
            <person name="Wells C."/>
            <person name="Main D."/>
            <person name="Vizzotto G."/>
            <person name="Silva H."/>
            <person name="Salamini F."/>
            <person name="Schmutz J."/>
            <person name="Morgante M."/>
            <person name="Rokhsar D.S."/>
        </authorList>
    </citation>
    <scope>NUCLEOTIDE SEQUENCE [LARGE SCALE GENOMIC DNA]</scope>
    <source>
        <strain evidence="2">cv. Nemared</strain>
    </source>
</reference>
<organism evidence="1 2">
    <name type="scientific">Prunus persica</name>
    <name type="common">Peach</name>
    <name type="synonym">Amygdalus persica</name>
    <dbReference type="NCBI Taxonomy" id="3760"/>
    <lineage>
        <taxon>Eukaryota</taxon>
        <taxon>Viridiplantae</taxon>
        <taxon>Streptophyta</taxon>
        <taxon>Embryophyta</taxon>
        <taxon>Tracheophyta</taxon>
        <taxon>Spermatophyta</taxon>
        <taxon>Magnoliopsida</taxon>
        <taxon>eudicotyledons</taxon>
        <taxon>Gunneridae</taxon>
        <taxon>Pentapetalae</taxon>
        <taxon>rosids</taxon>
        <taxon>fabids</taxon>
        <taxon>Rosales</taxon>
        <taxon>Rosaceae</taxon>
        <taxon>Amygdaloideae</taxon>
        <taxon>Amygdaleae</taxon>
        <taxon>Prunus</taxon>
    </lineage>
</organism>
<proteinExistence type="predicted"/>
<keyword evidence="2" id="KW-1185">Reference proteome</keyword>
<dbReference type="Proteomes" id="UP000006882">
    <property type="component" value="Chromosome G5"/>
</dbReference>
<dbReference type="Gramene" id="ONI06037">
    <property type="protein sequence ID" value="ONI06037"/>
    <property type="gene ID" value="PRUPE_5G036200"/>
</dbReference>
<dbReference type="EMBL" id="CM007655">
    <property type="protein sequence ID" value="ONI06037.1"/>
    <property type="molecule type" value="Genomic_DNA"/>
</dbReference>
<evidence type="ECO:0000313" key="1">
    <source>
        <dbReference type="EMBL" id="ONI06037.1"/>
    </source>
</evidence>
<dbReference type="AlphaFoldDB" id="M5WNZ3"/>
<name>M5WNZ3_PRUPE</name>
<accession>M5WNZ3</accession>
<sequence>MELQFMNCLCWAVQNECFFKWPQHPGCTLLPCGPMYVWLLVLGFCPRVAFMKVHFSDFDVVVTGKKELLEFTAQPFLLL</sequence>
<dbReference type="HOGENOM" id="CLU_2610547_0_0_1"/>